<dbReference type="InterPro" id="IPR045185">
    <property type="entry name" value="PUB22/23/24-like"/>
</dbReference>
<keyword evidence="9" id="KW-1185">Reference proteome</keyword>
<dbReference type="PROSITE" id="PS51698">
    <property type="entry name" value="U_BOX"/>
    <property type="match status" value="1"/>
</dbReference>
<dbReference type="GO" id="GO:0061630">
    <property type="term" value="F:ubiquitin protein ligase activity"/>
    <property type="evidence" value="ECO:0007669"/>
    <property type="project" value="UniProtKB-UniRule"/>
</dbReference>
<proteinExistence type="predicted"/>
<dbReference type="Gene3D" id="1.25.10.10">
    <property type="entry name" value="Leucine-rich Repeat Variant"/>
    <property type="match status" value="1"/>
</dbReference>
<dbReference type="InterPro" id="IPR013083">
    <property type="entry name" value="Znf_RING/FYVE/PHD"/>
</dbReference>
<dbReference type="InterPro" id="IPR016024">
    <property type="entry name" value="ARM-type_fold"/>
</dbReference>
<dbReference type="GO" id="GO:0016567">
    <property type="term" value="P:protein ubiquitination"/>
    <property type="evidence" value="ECO:0007669"/>
    <property type="project" value="UniProtKB-UniRule"/>
</dbReference>
<comment type="pathway">
    <text evidence="2 5">Protein modification; protein ubiquitination.</text>
</comment>
<comment type="function">
    <text evidence="5">Functions as an E3 ubiquitin ligase.</text>
</comment>
<comment type="catalytic activity">
    <reaction evidence="1 5">
        <text>S-ubiquitinyl-[E2 ubiquitin-conjugating enzyme]-L-cysteine + [acceptor protein]-L-lysine = [E2 ubiquitin-conjugating enzyme]-L-cysteine + N(6)-ubiquitinyl-[acceptor protein]-L-lysine.</text>
        <dbReference type="EC" id="2.3.2.27"/>
    </reaction>
</comment>
<name>A2XZ62_ORYSI</name>
<dbReference type="UniPathway" id="UPA00143"/>
<reference evidence="8 9" key="1">
    <citation type="journal article" date="2005" name="PLoS Biol.">
        <title>The genomes of Oryza sativa: a history of duplications.</title>
        <authorList>
            <person name="Yu J."/>
            <person name="Wang J."/>
            <person name="Lin W."/>
            <person name="Li S."/>
            <person name="Li H."/>
            <person name="Zhou J."/>
            <person name="Ni P."/>
            <person name="Dong W."/>
            <person name="Hu S."/>
            <person name="Zeng C."/>
            <person name="Zhang J."/>
            <person name="Zhang Y."/>
            <person name="Li R."/>
            <person name="Xu Z."/>
            <person name="Li S."/>
            <person name="Li X."/>
            <person name="Zheng H."/>
            <person name="Cong L."/>
            <person name="Lin L."/>
            <person name="Yin J."/>
            <person name="Geng J."/>
            <person name="Li G."/>
            <person name="Shi J."/>
            <person name="Liu J."/>
            <person name="Lv H."/>
            <person name="Li J."/>
            <person name="Wang J."/>
            <person name="Deng Y."/>
            <person name="Ran L."/>
            <person name="Shi X."/>
            <person name="Wang X."/>
            <person name="Wu Q."/>
            <person name="Li C."/>
            <person name="Ren X."/>
            <person name="Wang J."/>
            <person name="Wang X."/>
            <person name="Li D."/>
            <person name="Liu D."/>
            <person name="Zhang X."/>
            <person name="Ji Z."/>
            <person name="Zhao W."/>
            <person name="Sun Y."/>
            <person name="Zhang Z."/>
            <person name="Bao J."/>
            <person name="Han Y."/>
            <person name="Dong L."/>
            <person name="Ji J."/>
            <person name="Chen P."/>
            <person name="Wu S."/>
            <person name="Liu J."/>
            <person name="Xiao Y."/>
            <person name="Bu D."/>
            <person name="Tan J."/>
            <person name="Yang L."/>
            <person name="Ye C."/>
            <person name="Zhang J."/>
            <person name="Xu J."/>
            <person name="Zhou Y."/>
            <person name="Yu Y."/>
            <person name="Zhang B."/>
            <person name="Zhuang S."/>
            <person name="Wei H."/>
            <person name="Liu B."/>
            <person name="Lei M."/>
            <person name="Yu H."/>
            <person name="Li Y."/>
            <person name="Xu H."/>
            <person name="Wei S."/>
            <person name="He X."/>
            <person name="Fang L."/>
            <person name="Zhang Z."/>
            <person name="Zhang Y."/>
            <person name="Huang X."/>
            <person name="Su Z."/>
            <person name="Tong W."/>
            <person name="Li J."/>
            <person name="Tong Z."/>
            <person name="Li S."/>
            <person name="Ye J."/>
            <person name="Wang L."/>
            <person name="Fang L."/>
            <person name="Lei T."/>
            <person name="Chen C."/>
            <person name="Chen H."/>
            <person name="Xu Z."/>
            <person name="Li H."/>
            <person name="Huang H."/>
            <person name="Zhang F."/>
            <person name="Xu H."/>
            <person name="Li N."/>
            <person name="Zhao C."/>
            <person name="Li S."/>
            <person name="Dong L."/>
            <person name="Huang Y."/>
            <person name="Li L."/>
            <person name="Xi Y."/>
            <person name="Qi Q."/>
            <person name="Li W."/>
            <person name="Zhang B."/>
            <person name="Hu W."/>
            <person name="Zhang Y."/>
            <person name="Tian X."/>
            <person name="Jiao Y."/>
            <person name="Liang X."/>
            <person name="Jin J."/>
            <person name="Gao L."/>
            <person name="Zheng W."/>
            <person name="Hao B."/>
            <person name="Liu S."/>
            <person name="Wang W."/>
            <person name="Yuan L."/>
            <person name="Cao M."/>
            <person name="McDermott J."/>
            <person name="Samudrala R."/>
            <person name="Wang J."/>
            <person name="Wong G.K."/>
            <person name="Yang H."/>
        </authorList>
    </citation>
    <scope>NUCLEOTIDE SEQUENCE [LARGE SCALE GENOMIC DNA]</scope>
    <source>
        <strain evidence="9">cv. 93-11</strain>
    </source>
</reference>
<evidence type="ECO:0000259" key="7">
    <source>
        <dbReference type="PROSITE" id="PS51698"/>
    </source>
</evidence>
<dbReference type="Pfam" id="PF04564">
    <property type="entry name" value="U-box"/>
    <property type="match status" value="1"/>
</dbReference>
<dbReference type="STRING" id="39946.A2XZ62"/>
<feature type="compositionally biased region" description="Gly residues" evidence="6">
    <location>
        <begin position="352"/>
        <end position="367"/>
    </location>
</feature>
<sequence>MEEQQQVEVEVEVPSYFVCPISLQIMRDPVTLPTGITYDRDGIERWLLTAGTCPLTKQPVPPDCDPTPNHTLRRLIQSWCALHADHGVDLVPTPKPPADRARVADLVSRLRAATSSAALLDALRELRDVSAESERNRKLLAAVPGAVDVLAAVVVASCRDAKAACDEALEIVCSLELSERCLARLVERNEELVDALVATLQRTNTTSRAHAALLLEAVTAVMPSNRLVSLPEEVFGEAVQLLRDRVSSPATRAALHVLVGTTSWGRNRVKAVDAGAVAVLVDMLLDRASRAARVRAGPGGAGPDVRVRGGAGGAGVARRGRGGGGEEGAEGVGGGEREGGAGAAVGGEARGDGGGGAGDGADGGGGEAVRGGAVGAVRGEDAGAGAGDAAAARQSVEELALLAASPPGPLPFLLIEF</sequence>
<keyword evidence="4 5" id="KW-0833">Ubl conjugation pathway</keyword>
<evidence type="ECO:0000256" key="5">
    <source>
        <dbReference type="RuleBase" id="RU369093"/>
    </source>
</evidence>
<dbReference type="SUPFAM" id="SSF57850">
    <property type="entry name" value="RING/U-box"/>
    <property type="match status" value="1"/>
</dbReference>
<evidence type="ECO:0000313" key="9">
    <source>
        <dbReference type="Proteomes" id="UP000007015"/>
    </source>
</evidence>
<dbReference type="Gramene" id="BGIOSGA014053-TA">
    <property type="protein sequence ID" value="BGIOSGA014053-PA"/>
    <property type="gene ID" value="BGIOSGA014053"/>
</dbReference>
<dbReference type="EC" id="2.3.2.27" evidence="5"/>
<dbReference type="Pfam" id="PF25598">
    <property type="entry name" value="ARM_PUB"/>
    <property type="match status" value="1"/>
</dbReference>
<protein>
    <recommendedName>
        <fullName evidence="5 7">U-box domain-containing protein</fullName>
        <ecNumber evidence="5">2.3.2.27</ecNumber>
    </recommendedName>
    <alternativeName>
        <fullName evidence="5">RING-type E3 ubiquitin transferase PUB</fullName>
    </alternativeName>
</protein>
<feature type="compositionally biased region" description="Gly residues" evidence="6">
    <location>
        <begin position="322"/>
        <end position="345"/>
    </location>
</feature>
<evidence type="ECO:0000256" key="6">
    <source>
        <dbReference type="SAM" id="MobiDB-lite"/>
    </source>
</evidence>
<keyword evidence="3 5" id="KW-0808">Transferase</keyword>
<dbReference type="CDD" id="cd16664">
    <property type="entry name" value="RING-Ubox_PUB"/>
    <property type="match status" value="1"/>
</dbReference>
<dbReference type="OMA" id="SEYCAER"/>
<dbReference type="Proteomes" id="UP000007015">
    <property type="component" value="Chromosome 4"/>
</dbReference>
<feature type="region of interest" description="Disordered" evidence="6">
    <location>
        <begin position="293"/>
        <end position="367"/>
    </location>
</feature>
<evidence type="ECO:0000256" key="2">
    <source>
        <dbReference type="ARBA" id="ARBA00004906"/>
    </source>
</evidence>
<dbReference type="Gene3D" id="3.30.40.10">
    <property type="entry name" value="Zinc/RING finger domain, C3HC4 (zinc finger)"/>
    <property type="match status" value="1"/>
</dbReference>
<dbReference type="InterPro" id="IPR011989">
    <property type="entry name" value="ARM-like"/>
</dbReference>
<dbReference type="SMART" id="SM00504">
    <property type="entry name" value="Ubox"/>
    <property type="match status" value="1"/>
</dbReference>
<evidence type="ECO:0000313" key="8">
    <source>
        <dbReference type="EMBL" id="EAY96122.1"/>
    </source>
</evidence>
<evidence type="ECO:0000256" key="4">
    <source>
        <dbReference type="ARBA" id="ARBA00022786"/>
    </source>
</evidence>
<dbReference type="InterPro" id="IPR058678">
    <property type="entry name" value="ARM_PUB"/>
</dbReference>
<dbReference type="PANTHER" id="PTHR22849:SF132">
    <property type="entry name" value="E3 UBIQUITIN-PROTEIN LIGASE PUB23"/>
    <property type="match status" value="1"/>
</dbReference>
<feature type="domain" description="U-box" evidence="7">
    <location>
        <begin position="12"/>
        <end position="86"/>
    </location>
</feature>
<evidence type="ECO:0000256" key="1">
    <source>
        <dbReference type="ARBA" id="ARBA00000900"/>
    </source>
</evidence>
<dbReference type="HOGENOM" id="CLU_006348_1_0_1"/>
<organism evidence="8 9">
    <name type="scientific">Oryza sativa subsp. indica</name>
    <name type="common">Rice</name>
    <dbReference type="NCBI Taxonomy" id="39946"/>
    <lineage>
        <taxon>Eukaryota</taxon>
        <taxon>Viridiplantae</taxon>
        <taxon>Streptophyta</taxon>
        <taxon>Embryophyta</taxon>
        <taxon>Tracheophyta</taxon>
        <taxon>Spermatophyta</taxon>
        <taxon>Magnoliopsida</taxon>
        <taxon>Liliopsida</taxon>
        <taxon>Poales</taxon>
        <taxon>Poaceae</taxon>
        <taxon>BOP clade</taxon>
        <taxon>Oryzoideae</taxon>
        <taxon>Oryzeae</taxon>
        <taxon>Oryzinae</taxon>
        <taxon>Oryza</taxon>
        <taxon>Oryza sativa</taxon>
    </lineage>
</organism>
<dbReference type="InterPro" id="IPR045210">
    <property type="entry name" value="RING-Ubox_PUB"/>
</dbReference>
<dbReference type="PANTHER" id="PTHR22849">
    <property type="entry name" value="WDSAM1 PROTEIN"/>
    <property type="match status" value="1"/>
</dbReference>
<evidence type="ECO:0000256" key="3">
    <source>
        <dbReference type="ARBA" id="ARBA00022679"/>
    </source>
</evidence>
<dbReference type="SUPFAM" id="SSF48371">
    <property type="entry name" value="ARM repeat"/>
    <property type="match status" value="1"/>
</dbReference>
<gene>
    <name evidence="8" type="ORF">OsI_18000</name>
</gene>
<dbReference type="EMBL" id="CM000129">
    <property type="protein sequence ID" value="EAY96122.1"/>
    <property type="molecule type" value="Genomic_DNA"/>
</dbReference>
<accession>A2XZ62</accession>
<dbReference type="InterPro" id="IPR003613">
    <property type="entry name" value="Ubox_domain"/>
</dbReference>
<dbReference type="AlphaFoldDB" id="A2XZ62"/>